<evidence type="ECO:0000256" key="2">
    <source>
        <dbReference type="SAM" id="MobiDB-lite"/>
    </source>
</evidence>
<organism evidence="6 7">
    <name type="scientific">Longivirga aurantiaca</name>
    <dbReference type="NCBI Taxonomy" id="1837743"/>
    <lineage>
        <taxon>Bacteria</taxon>
        <taxon>Bacillati</taxon>
        <taxon>Actinomycetota</taxon>
        <taxon>Actinomycetes</taxon>
        <taxon>Sporichthyales</taxon>
        <taxon>Sporichthyaceae</taxon>
        <taxon>Longivirga</taxon>
    </lineage>
</organism>
<proteinExistence type="inferred from homology"/>
<reference evidence="7" key="1">
    <citation type="journal article" date="2019" name="Int. J. Syst. Evol. Microbiol.">
        <title>The Global Catalogue of Microorganisms (GCM) 10K type strain sequencing project: providing services to taxonomists for standard genome sequencing and annotation.</title>
        <authorList>
            <consortium name="The Broad Institute Genomics Platform"/>
            <consortium name="The Broad Institute Genome Sequencing Center for Infectious Disease"/>
            <person name="Wu L."/>
            <person name="Ma J."/>
        </authorList>
    </citation>
    <scope>NUCLEOTIDE SEQUENCE [LARGE SCALE GENOMIC DNA]</scope>
    <source>
        <strain evidence="7">CGMCC 4.7317</strain>
    </source>
</reference>
<feature type="compositionally biased region" description="Acidic residues" evidence="2">
    <location>
        <begin position="126"/>
        <end position="146"/>
    </location>
</feature>
<dbReference type="InterPro" id="IPR050922">
    <property type="entry name" value="LytR/CpsA/Psr_CW_biosynth"/>
</dbReference>
<gene>
    <name evidence="6" type="ORF">ACFQGU_14485</name>
</gene>
<keyword evidence="7" id="KW-1185">Reference proteome</keyword>
<feature type="compositionally biased region" description="Basic and acidic residues" evidence="2">
    <location>
        <begin position="1"/>
        <end position="16"/>
    </location>
</feature>
<evidence type="ECO:0000259" key="5">
    <source>
        <dbReference type="Pfam" id="PF13399"/>
    </source>
</evidence>
<comment type="caution">
    <text evidence="6">The sequence shown here is derived from an EMBL/GenBank/DDBJ whole genome shotgun (WGS) entry which is preliminary data.</text>
</comment>
<dbReference type="InterPro" id="IPR027381">
    <property type="entry name" value="LytR/CpsA/Psr_C"/>
</dbReference>
<evidence type="ECO:0000313" key="7">
    <source>
        <dbReference type="Proteomes" id="UP001596138"/>
    </source>
</evidence>
<protein>
    <submittedName>
        <fullName evidence="6">LCP family protein</fullName>
    </submittedName>
</protein>
<dbReference type="Gene3D" id="3.30.70.2390">
    <property type="match status" value="1"/>
</dbReference>
<feature type="region of interest" description="Disordered" evidence="2">
    <location>
        <begin position="104"/>
        <end position="183"/>
    </location>
</feature>
<dbReference type="Gene3D" id="3.40.630.190">
    <property type="entry name" value="LCP protein"/>
    <property type="match status" value="1"/>
</dbReference>
<dbReference type="InterPro" id="IPR004474">
    <property type="entry name" value="LytR_CpsA_psr"/>
</dbReference>
<evidence type="ECO:0000256" key="3">
    <source>
        <dbReference type="SAM" id="Phobius"/>
    </source>
</evidence>
<keyword evidence="3" id="KW-0472">Membrane</keyword>
<accession>A0ABW1T459</accession>
<feature type="compositionally biased region" description="Basic and acidic residues" evidence="2">
    <location>
        <begin position="171"/>
        <end position="182"/>
    </location>
</feature>
<feature type="domain" description="Cell envelope-related transcriptional attenuator" evidence="4">
    <location>
        <begin position="254"/>
        <end position="386"/>
    </location>
</feature>
<feature type="compositionally biased region" description="Low complexity" evidence="2">
    <location>
        <begin position="104"/>
        <end position="117"/>
    </location>
</feature>
<dbReference type="PANTHER" id="PTHR33392">
    <property type="entry name" value="POLYISOPRENYL-TEICHOIC ACID--PEPTIDOGLYCAN TEICHOIC ACID TRANSFERASE TAGU"/>
    <property type="match status" value="1"/>
</dbReference>
<dbReference type="Proteomes" id="UP001596138">
    <property type="component" value="Unassembled WGS sequence"/>
</dbReference>
<keyword evidence="3" id="KW-1133">Transmembrane helix</keyword>
<evidence type="ECO:0000256" key="1">
    <source>
        <dbReference type="ARBA" id="ARBA00006068"/>
    </source>
</evidence>
<comment type="similarity">
    <text evidence="1">Belongs to the LytR/CpsA/Psr (LCP) family.</text>
</comment>
<dbReference type="RefSeq" id="WP_386767856.1">
    <property type="nucleotide sequence ID" value="NZ_JBHSTI010000008.1"/>
</dbReference>
<feature type="compositionally biased region" description="Pro residues" evidence="2">
    <location>
        <begin position="22"/>
        <end position="34"/>
    </location>
</feature>
<keyword evidence="3" id="KW-0812">Transmembrane</keyword>
<evidence type="ECO:0000259" key="4">
    <source>
        <dbReference type="Pfam" id="PF03816"/>
    </source>
</evidence>
<feature type="region of interest" description="Disordered" evidence="2">
    <location>
        <begin position="1"/>
        <end position="79"/>
    </location>
</feature>
<dbReference type="EMBL" id="JBHSTI010000008">
    <property type="protein sequence ID" value="MFC6239089.1"/>
    <property type="molecule type" value="Genomic_DNA"/>
</dbReference>
<name>A0ABW1T459_9ACTN</name>
<feature type="domain" description="LytR/CpsA/Psr regulator C-terminal" evidence="5">
    <location>
        <begin position="480"/>
        <end position="571"/>
    </location>
</feature>
<dbReference type="PANTHER" id="PTHR33392:SF6">
    <property type="entry name" value="POLYISOPRENYL-TEICHOIC ACID--PEPTIDOGLYCAN TEICHOIC ACID TRANSFERASE TAGU"/>
    <property type="match status" value="1"/>
</dbReference>
<dbReference type="Pfam" id="PF13399">
    <property type="entry name" value="LytR_C"/>
    <property type="match status" value="1"/>
</dbReference>
<evidence type="ECO:0000313" key="6">
    <source>
        <dbReference type="EMBL" id="MFC6239089.1"/>
    </source>
</evidence>
<feature type="transmembrane region" description="Helical" evidence="3">
    <location>
        <begin position="188"/>
        <end position="209"/>
    </location>
</feature>
<sequence>MSDDQHPGDGPVRDPWELPVPSLEPYPGQEPPTVEPTDPGTTVGAPVGESGTDTDPTAPVPVVPPDLEAPQVDVLSEGADDAVAAEAAEAADLPAQDDLTLAEEAAGTAAVPVVGGRAARRRAAEADAEDDEDEDEDEDEGDDGDPGDAVGGIPVDWSEAQGAGGRAARRRAAEEASREQSHRAHGRLVVLGVAAVVVLALAGLAYTWLSRQAPAPEPQPTASPTSTAPTQPTLLLQVVDDEGVAVSNALLSVGGPLGRANVISIPQNTLMDVATGGTLPYGQINRLPDPNGSAGALSDAIGVDVNGALALDPGALSGLVDAVGGITADVDVDVTEERADGTTLIIVPAGPGQVLQGNEAEAFATFLEEGETEEARMARFVQVLRLTVAKLPADVTKIETILTQLGASARATVPFSELADFFLRLNADVNADDVAYKNLPVQGIDTGGPAAYRVDTEAAAELVNDLLPEALRKPGPNSKVRVLVQNGVGSPGLNAAARTLLVEAGFTFVNGGNAAAFGQARTNVILPDTSKESLAWGADIVTALDLPDSAVRVAEDGQSVADVIVVLGEDFTPTAP</sequence>
<dbReference type="Pfam" id="PF03816">
    <property type="entry name" value="LytR_cpsA_psr"/>
    <property type="match status" value="1"/>
</dbReference>